<dbReference type="OrthoDB" id="185373at2759"/>
<evidence type="ECO:0000313" key="2">
    <source>
        <dbReference type="EMBL" id="ODV77964.1"/>
    </source>
</evidence>
<dbReference type="GO" id="GO:0005739">
    <property type="term" value="C:mitochondrion"/>
    <property type="evidence" value="ECO:0007669"/>
    <property type="project" value="TreeGrafter"/>
</dbReference>
<keyword evidence="3" id="KW-1185">Reference proteome</keyword>
<organism evidence="2 3">
    <name type="scientific">Suhomyces tanzawaensis NRRL Y-17324</name>
    <dbReference type="NCBI Taxonomy" id="984487"/>
    <lineage>
        <taxon>Eukaryota</taxon>
        <taxon>Fungi</taxon>
        <taxon>Dikarya</taxon>
        <taxon>Ascomycota</taxon>
        <taxon>Saccharomycotina</taxon>
        <taxon>Pichiomycetes</taxon>
        <taxon>Debaryomycetaceae</taxon>
        <taxon>Suhomyces</taxon>
    </lineage>
</organism>
<proteinExistence type="predicted"/>
<dbReference type="EMBL" id="KV453914">
    <property type="protein sequence ID" value="ODV77964.1"/>
    <property type="molecule type" value="Genomic_DNA"/>
</dbReference>
<feature type="region of interest" description="Disordered" evidence="1">
    <location>
        <begin position="16"/>
        <end position="36"/>
    </location>
</feature>
<evidence type="ECO:0000256" key="1">
    <source>
        <dbReference type="SAM" id="MobiDB-lite"/>
    </source>
</evidence>
<dbReference type="GeneID" id="30985250"/>
<dbReference type="PANTHER" id="PTHR47934">
    <property type="entry name" value="PENTATRICOPEPTIDE REPEAT-CONTAINING PROTEIN PET309, MITOCHONDRIAL"/>
    <property type="match status" value="1"/>
</dbReference>
<dbReference type="STRING" id="984487.A0A1E4SEL5"/>
<reference evidence="3" key="1">
    <citation type="submission" date="2016-05" db="EMBL/GenBank/DDBJ databases">
        <title>Comparative genomics of biotechnologically important yeasts.</title>
        <authorList>
            <consortium name="DOE Joint Genome Institute"/>
            <person name="Riley R."/>
            <person name="Haridas S."/>
            <person name="Wolfe K.H."/>
            <person name="Lopes M.R."/>
            <person name="Hittinger C.T."/>
            <person name="Goker M."/>
            <person name="Salamov A."/>
            <person name="Wisecaver J."/>
            <person name="Long T.M."/>
            <person name="Aerts A.L."/>
            <person name="Barry K."/>
            <person name="Choi C."/>
            <person name="Clum A."/>
            <person name="Coughlan A.Y."/>
            <person name="Deshpande S."/>
            <person name="Douglass A.P."/>
            <person name="Hanson S.J."/>
            <person name="Klenk H.-P."/>
            <person name="Labutti K."/>
            <person name="Lapidus A."/>
            <person name="Lindquist E."/>
            <person name="Lipzen A."/>
            <person name="Meier-Kolthoff J.P."/>
            <person name="Ohm R.A."/>
            <person name="Otillar R.P."/>
            <person name="Pangilinan J."/>
            <person name="Peng Y."/>
            <person name="Rokas A."/>
            <person name="Rosa C.A."/>
            <person name="Scheuner C."/>
            <person name="Sibirny A.A."/>
            <person name="Slot J.C."/>
            <person name="Stielow J.B."/>
            <person name="Sun H."/>
            <person name="Kurtzman C.P."/>
            <person name="Blackwell M."/>
            <person name="Grigoriev I.V."/>
            <person name="Jeffries T.W."/>
        </authorList>
    </citation>
    <scope>NUCLEOTIDE SEQUENCE [LARGE SCALE GENOMIC DNA]</scope>
    <source>
        <strain evidence="3">NRRL Y-17324</strain>
    </source>
</reference>
<dbReference type="GO" id="GO:0007005">
    <property type="term" value="P:mitochondrion organization"/>
    <property type="evidence" value="ECO:0007669"/>
    <property type="project" value="TreeGrafter"/>
</dbReference>
<feature type="compositionally biased region" description="Low complexity" evidence="1">
    <location>
        <begin position="17"/>
        <end position="36"/>
    </location>
</feature>
<gene>
    <name evidence="2" type="ORF">CANTADRAFT_7435</name>
</gene>
<protein>
    <submittedName>
        <fullName evidence="2">Uncharacterized protein</fullName>
    </submittedName>
</protein>
<evidence type="ECO:0000313" key="3">
    <source>
        <dbReference type="Proteomes" id="UP000094285"/>
    </source>
</evidence>
<dbReference type="Proteomes" id="UP000094285">
    <property type="component" value="Unassembled WGS sequence"/>
</dbReference>
<dbReference type="RefSeq" id="XP_020063086.1">
    <property type="nucleotide sequence ID" value="XM_020211114.1"/>
</dbReference>
<dbReference type="PANTHER" id="PTHR47934:SF6">
    <property type="entry name" value="MITOCHONDRIAL GROUP I INTRON SPLICING FACTOR CCM1-RELATED"/>
    <property type="match status" value="1"/>
</dbReference>
<name>A0A1E4SEL5_9ASCO</name>
<dbReference type="InterPro" id="IPR011990">
    <property type="entry name" value="TPR-like_helical_dom_sf"/>
</dbReference>
<dbReference type="Gene3D" id="1.25.40.10">
    <property type="entry name" value="Tetratricopeptide repeat domain"/>
    <property type="match status" value="1"/>
</dbReference>
<sequence>MAHTAINASIARPQIRSNYTSSSHQPSSTHPTSPYSGNSTHLYVNHALLDASVLFDKEYSHVYKLIEDAELRNRYFEVLRKNHAIFSGSEISTIHSTFSNLIDIQSGFPSPQALDILIDMWEMVFANAAGTFTPLQAQIFQEKDKFIHILINSRNYRVYERLVRPLYKISPQLTWADRLVTMFELEDVNGVLSMNRSAIVKFLKSDQDIKLKRKVISILIHRVVLNATDDSEKNEHFKLFVELCHIVGDDHFLFIDPEYIEYAKVVRLMAIPRDPHLRGISEPASQNSPNAAFMEHVTKLQDFFEGATPAYFNFITSSMHHIISFSPNNVLNYWKFKADHSKSHSSAPILSHHDLKIAMSALSSLKLYPEVLHLYKSYPNLHHEDQIEVLLRVSELSKDWKLLQTQFEEMYGKGKLPYVIHYAIVMKALAGIGARDEVDMLFDQLKKRKLTPTASIFTALISSRLHYNDVASAKKSFDLYMSYVNLGTIEKSTSAYLYRLLFKMYIKSKDIEQVRAFLDEALEEQKATGIQLISSSSINDLIEFSSSNYELEFMEHLKNLAEDLELTNMHTYQNLIKGYTKLDQYEKANELIYKAHSSSEVPFANVDIYTAQLKTYRHWIRRIPDPEQKLFYQIKQAFIVSLVTLNHMNNISIRNNSGLHVEVIEYFLSRHDIENAQKMMNLSQKREFLAERHFLPFMKYHLRQNTYESYGEILNLYRKMVDQRIQISTKTYVYLMKALIYLDGMNNNNGENAYKLLKSIFEMNGLSLKPQTLSNTTSKVMMIDMIDRAEDLFKIVASYVNDLGTHQNDIDMLVHFLNEIKKILGGKLSLQFRFLIYREMSKIYQKQNNYSLAENLIDNGIEDLSAVVQKYTLRYPFEDHLEPILPVMLVKDLRNLLNTKIMLLEYGRKSPAAYLHILQQSSDQGVRLSGTQFNRLFKEVLKDDITLDTLKLILSTCENHLISGNWVEVKIMRKLQFMYKLTMLHLSLGLGNDSTIHKYHILSEYYDVHELGALKRELAFIGDSLQALEYQFEANRKTLDARGWDLDKLLENIPRFFIPERRIRSANKISPTNCYQIWLALHRHIGTDQSIAFKLMDEFPETLEFLMYNEPARIRLGFFRSKIDKILPPRLDYQETFTQRYQRTELALNSLRDVEQSMMD</sequence>
<dbReference type="AlphaFoldDB" id="A0A1E4SEL5"/>
<accession>A0A1E4SEL5</accession>
<dbReference type="GO" id="GO:0003729">
    <property type="term" value="F:mRNA binding"/>
    <property type="evidence" value="ECO:0007669"/>
    <property type="project" value="TreeGrafter"/>
</dbReference>
<dbReference type="GO" id="GO:0006396">
    <property type="term" value="P:RNA processing"/>
    <property type="evidence" value="ECO:0007669"/>
    <property type="project" value="TreeGrafter"/>
</dbReference>
<dbReference type="InterPro" id="IPR051114">
    <property type="entry name" value="Mito_RNA_Proc_CCM1"/>
</dbReference>